<dbReference type="Proteomes" id="UP001244341">
    <property type="component" value="Chromosome 1b"/>
</dbReference>
<dbReference type="SUPFAM" id="SSF52788">
    <property type="entry name" value="Phosphotyrosine protein phosphatases I"/>
    <property type="match status" value="1"/>
</dbReference>
<accession>A0ABY8TPQ3</accession>
<evidence type="ECO:0000313" key="1">
    <source>
        <dbReference type="EMBL" id="WIA09453.1"/>
    </source>
</evidence>
<gene>
    <name evidence="1" type="ORF">OEZ85_008854</name>
</gene>
<protein>
    <recommendedName>
        <fullName evidence="3">Phosphotyrosine protein phosphatase I domain-containing protein</fullName>
    </recommendedName>
</protein>
<dbReference type="Gene3D" id="3.40.50.2300">
    <property type="match status" value="1"/>
</dbReference>
<dbReference type="EMBL" id="CP126208">
    <property type="protein sequence ID" value="WIA09453.1"/>
    <property type="molecule type" value="Genomic_DNA"/>
</dbReference>
<evidence type="ECO:0000313" key="2">
    <source>
        <dbReference type="Proteomes" id="UP001244341"/>
    </source>
</evidence>
<keyword evidence="2" id="KW-1185">Reference proteome</keyword>
<name>A0ABY8TPQ3_TETOB</name>
<proteinExistence type="predicted"/>
<organism evidence="1 2">
    <name type="scientific">Tetradesmus obliquus</name>
    <name type="common">Green alga</name>
    <name type="synonym">Acutodesmus obliquus</name>
    <dbReference type="NCBI Taxonomy" id="3088"/>
    <lineage>
        <taxon>Eukaryota</taxon>
        <taxon>Viridiplantae</taxon>
        <taxon>Chlorophyta</taxon>
        <taxon>core chlorophytes</taxon>
        <taxon>Chlorophyceae</taxon>
        <taxon>CS clade</taxon>
        <taxon>Sphaeropleales</taxon>
        <taxon>Scenedesmaceae</taxon>
        <taxon>Tetradesmus</taxon>
    </lineage>
</organism>
<dbReference type="InterPro" id="IPR036196">
    <property type="entry name" value="Ptyr_pPase_sf"/>
</dbReference>
<evidence type="ECO:0008006" key="3">
    <source>
        <dbReference type="Google" id="ProtNLM"/>
    </source>
</evidence>
<reference evidence="1 2" key="1">
    <citation type="submission" date="2023-05" db="EMBL/GenBank/DDBJ databases">
        <title>A 100% complete, gapless, phased diploid assembly of the Scenedesmus obliquus UTEX 3031 genome.</title>
        <authorList>
            <person name="Biondi T.C."/>
            <person name="Hanschen E.R."/>
            <person name="Kwon T."/>
            <person name="Eng W."/>
            <person name="Kruse C.P.S."/>
            <person name="Koehler S.I."/>
            <person name="Kunde Y."/>
            <person name="Gleasner C.D."/>
            <person name="You Mak K.T."/>
            <person name="Polle J."/>
            <person name="Hovde B.T."/>
            <person name="Starkenburg S.R."/>
        </authorList>
    </citation>
    <scope>NUCLEOTIDE SEQUENCE [LARGE SCALE GENOMIC DNA]</scope>
    <source>
        <strain evidence="1 2">DOE0152z</strain>
    </source>
</reference>
<sequence length="249" mass="28269">MDFQLGQPEPQQWQQQQQQQGCHTKLADVDWSRYHLQVLFIDRHDQLRARLAAGLFEKVAEWNGYGRALYPWTCGTHVDDSAAGRTAHMWLSTSLVSQAAVLGIEPKVFTRRPESFELRDLDCYDVIVAVDSATREAVLEQVESQGQQYYRERVNLLSDYAQQQPLTDAEVQRTGGLALLPRRMSQQLQQDLPQLRRVVDVCRPSLTDGSPRGVAAWNQTVLAVMLGCAGLVRYLIDAYPPDLPEYDPL</sequence>